<dbReference type="RefSeq" id="WP_203629071.1">
    <property type="nucleotide sequence ID" value="NZ_BNJR01000004.1"/>
</dbReference>
<evidence type="ECO:0000259" key="1">
    <source>
        <dbReference type="Pfam" id="PF13354"/>
    </source>
</evidence>
<keyword evidence="2" id="KW-0378">Hydrolase</keyword>
<dbReference type="PANTHER" id="PTHR35333">
    <property type="entry name" value="BETA-LACTAMASE"/>
    <property type="match status" value="1"/>
</dbReference>
<accession>A0ABQ3VXH2</accession>
<dbReference type="EMBL" id="BNJR01000004">
    <property type="protein sequence ID" value="GHP13034.1"/>
    <property type="molecule type" value="Genomic_DNA"/>
</dbReference>
<dbReference type="InterPro" id="IPR012338">
    <property type="entry name" value="Beta-lactam/transpept-like"/>
</dbReference>
<dbReference type="Proteomes" id="UP000604765">
    <property type="component" value="Unassembled WGS sequence"/>
</dbReference>
<evidence type="ECO:0000313" key="3">
    <source>
        <dbReference type="Proteomes" id="UP000604765"/>
    </source>
</evidence>
<dbReference type="Pfam" id="PF13354">
    <property type="entry name" value="Beta-lactamase2"/>
    <property type="match status" value="1"/>
</dbReference>
<dbReference type="PANTHER" id="PTHR35333:SF3">
    <property type="entry name" value="BETA-LACTAMASE-TYPE TRANSPEPTIDASE FOLD CONTAINING PROTEIN"/>
    <property type="match status" value="1"/>
</dbReference>
<dbReference type="InterPro" id="IPR045155">
    <property type="entry name" value="Beta-lactam_cat"/>
</dbReference>
<gene>
    <name evidence="2" type="ORF">YK48G_04590</name>
</gene>
<name>A0ABQ3VXH2_9LACO</name>
<sequence>MSADWESKIENLLAVDWLTAGMIVKLDNQTIIEQHSREIFPSASLIKLAVLNYVLDGDFDLDEKILVADKKPVGGAGVLQLLSQKQWQLRDLLALMISVSDNFASNVLIAHFGMGSINRYLDQLGFEGTRLNRYLMDSAALKQGIDNQINASEALQLLEMALAHGPMVMSWFSHQQFRYKLPGNFDEAGSRIQVFNKTGEGNQIDHDVARFVYGNHLMDVALLTISRSQRMAVIQRFNQIGQLLADAISD</sequence>
<organism evidence="2 3">
    <name type="scientific">Lentilactobacillus fungorum</name>
    <dbReference type="NCBI Taxonomy" id="2201250"/>
    <lineage>
        <taxon>Bacteria</taxon>
        <taxon>Bacillati</taxon>
        <taxon>Bacillota</taxon>
        <taxon>Bacilli</taxon>
        <taxon>Lactobacillales</taxon>
        <taxon>Lactobacillaceae</taxon>
        <taxon>Lentilactobacillus</taxon>
    </lineage>
</organism>
<dbReference type="GO" id="GO:0016787">
    <property type="term" value="F:hydrolase activity"/>
    <property type="evidence" value="ECO:0007669"/>
    <property type="project" value="UniProtKB-KW"/>
</dbReference>
<dbReference type="SUPFAM" id="SSF56601">
    <property type="entry name" value="beta-lactamase/transpeptidase-like"/>
    <property type="match status" value="1"/>
</dbReference>
<feature type="domain" description="Beta-lactamase class A catalytic" evidence="1">
    <location>
        <begin position="24"/>
        <end position="211"/>
    </location>
</feature>
<reference evidence="2 3" key="1">
    <citation type="journal article" date="2021" name="Int. J. Syst. Evol. Microbiol.">
        <title>Lentilactobacillus fungorum sp. nov., isolated from spent mushroom substrates.</title>
        <authorList>
            <person name="Tohno M."/>
            <person name="Tanizawa Y."/>
            <person name="Kojima Y."/>
            <person name="Sakamoto M."/>
            <person name="Ohkuma M."/>
            <person name="Kobayashi H."/>
        </authorList>
    </citation>
    <scope>NUCLEOTIDE SEQUENCE [LARGE SCALE GENOMIC DNA]</scope>
    <source>
        <strain evidence="2 3">YK48G</strain>
    </source>
</reference>
<comment type="caution">
    <text evidence="2">The sequence shown here is derived from an EMBL/GenBank/DDBJ whole genome shotgun (WGS) entry which is preliminary data.</text>
</comment>
<keyword evidence="3" id="KW-1185">Reference proteome</keyword>
<proteinExistence type="predicted"/>
<dbReference type="Gene3D" id="3.40.710.10">
    <property type="entry name" value="DD-peptidase/beta-lactamase superfamily"/>
    <property type="match status" value="1"/>
</dbReference>
<evidence type="ECO:0000313" key="2">
    <source>
        <dbReference type="EMBL" id="GHP13034.1"/>
    </source>
</evidence>
<protein>
    <submittedName>
        <fullName evidence="2">Serine hydrolase</fullName>
    </submittedName>
</protein>
<dbReference type="InterPro" id="IPR000871">
    <property type="entry name" value="Beta-lactam_class-A"/>
</dbReference>